<name>A0ABN8X0Q5_9GAMM</name>
<proteinExistence type="predicted"/>
<sequence>MEKTRSYYKFKRETLMNKSQTATLADRVPFDQLSIQPVISRRDFVKGSAAVAASTAFAALSNRVSAAPLPFSDDYGPLQVTNCKATGLPLLALPEGFEYISFGWTGQPQSDGTITNSLHDGMAVVAARGNTIALVRNHEVGSTSGRKTHPVGNRGVYNPAQGGGTSTLLFDIIKGEFVSSYNSLGGTIRNCAGGPTPWGTWLSCEETFHNWGVGNQGFNHGYVFEVPGFGISDGKPIREMGRFSHEAAAVDPATGFVYLTEDTGTSGFYKFEPEGSWGDLKAGGTLYAMVLNNTPRLDTRFATQGTVWDVTWQEIPDPDAKSEQCFAQANHAAIISRGEGCWYDHGKIYFCATDGGPARLGQIFCYDPRAETCTLIFNSPDGSAVNGPDNIAVSPRGSILMCEDGSSNPKRLVGLTQTGQTFTFAENRMAFQSGWIDAIDAAYPGTKAGFLSSPTGDFRGNEWAGATFHGRWLFVNIQTPGVTFAITGPWENGAL</sequence>
<evidence type="ECO:0000256" key="1">
    <source>
        <dbReference type="ARBA" id="ARBA00022729"/>
    </source>
</evidence>
<dbReference type="InterPro" id="IPR008557">
    <property type="entry name" value="PhoX"/>
</dbReference>
<dbReference type="Pfam" id="PF05787">
    <property type="entry name" value="PhoX"/>
    <property type="match status" value="1"/>
</dbReference>
<dbReference type="Pfam" id="PF10518">
    <property type="entry name" value="TAT_signal"/>
    <property type="match status" value="1"/>
</dbReference>
<dbReference type="InterPro" id="IPR019546">
    <property type="entry name" value="TAT_signal_bac_arc"/>
</dbReference>
<dbReference type="NCBIfam" id="TIGR01409">
    <property type="entry name" value="TAT_signal_seq"/>
    <property type="match status" value="1"/>
</dbReference>
<reference evidence="2 3" key="1">
    <citation type="submission" date="2023-03" db="EMBL/GenBank/DDBJ databases">
        <authorList>
            <person name="Pearce D."/>
        </authorList>
    </citation>
    <scope>NUCLEOTIDE SEQUENCE [LARGE SCALE GENOMIC DNA]</scope>
    <source>
        <strain evidence="2">Msz</strain>
    </source>
</reference>
<dbReference type="EMBL" id="OX458333">
    <property type="protein sequence ID" value="CAI8790189.1"/>
    <property type="molecule type" value="Genomic_DNA"/>
</dbReference>
<dbReference type="PROSITE" id="PS51318">
    <property type="entry name" value="TAT"/>
    <property type="match status" value="1"/>
</dbReference>
<evidence type="ECO:0000313" key="2">
    <source>
        <dbReference type="EMBL" id="CAI8790189.1"/>
    </source>
</evidence>
<dbReference type="PANTHER" id="PTHR35399:SF4">
    <property type="entry name" value="MEMBRANE PROTEIN"/>
    <property type="match status" value="1"/>
</dbReference>
<protein>
    <submittedName>
        <fullName evidence="2">Twin-arginine translocation pathway signal protein</fullName>
    </submittedName>
</protein>
<dbReference type="InterPro" id="IPR006311">
    <property type="entry name" value="TAT_signal"/>
</dbReference>
<dbReference type="Proteomes" id="UP001162030">
    <property type="component" value="Chromosome"/>
</dbReference>
<dbReference type="PANTHER" id="PTHR35399">
    <property type="entry name" value="SLR8030 PROTEIN"/>
    <property type="match status" value="1"/>
</dbReference>
<organism evidence="2 3">
    <name type="scientific">Methylocaldum szegediense</name>
    <dbReference type="NCBI Taxonomy" id="73780"/>
    <lineage>
        <taxon>Bacteria</taxon>
        <taxon>Pseudomonadati</taxon>
        <taxon>Pseudomonadota</taxon>
        <taxon>Gammaproteobacteria</taxon>
        <taxon>Methylococcales</taxon>
        <taxon>Methylococcaceae</taxon>
        <taxon>Methylocaldum</taxon>
    </lineage>
</organism>
<keyword evidence="1" id="KW-0732">Signal</keyword>
<accession>A0ABN8X0Q5</accession>
<gene>
    <name evidence="2" type="ORF">MSZNOR_1387</name>
</gene>
<evidence type="ECO:0000313" key="3">
    <source>
        <dbReference type="Proteomes" id="UP001162030"/>
    </source>
</evidence>
<keyword evidence="3" id="KW-1185">Reference proteome</keyword>
<dbReference type="SUPFAM" id="SSF82171">
    <property type="entry name" value="DPP6 N-terminal domain-like"/>
    <property type="match status" value="1"/>
</dbReference>